<feature type="domain" description="Guanylate kinase-like" evidence="4">
    <location>
        <begin position="1"/>
        <end position="93"/>
    </location>
</feature>
<protein>
    <recommendedName>
        <fullName evidence="4">Guanylate kinase-like domain-containing protein</fullName>
    </recommendedName>
</protein>
<comment type="similarity">
    <text evidence="1">Belongs to the guanylate kinase family.</text>
</comment>
<dbReference type="InterPro" id="IPR027417">
    <property type="entry name" value="P-loop_NTPase"/>
</dbReference>
<dbReference type="Pfam" id="PF00625">
    <property type="entry name" value="Guanylate_kin"/>
    <property type="match status" value="1"/>
</dbReference>
<dbReference type="Proteomes" id="UP000326780">
    <property type="component" value="Chromosome"/>
</dbReference>
<name>A0A5Q0M7S1_VARPD</name>
<dbReference type="EMBL" id="CP045644">
    <property type="protein sequence ID" value="QFZ84654.1"/>
    <property type="molecule type" value="Genomic_DNA"/>
</dbReference>
<dbReference type="InterPro" id="IPR020590">
    <property type="entry name" value="Guanylate_kinase_CS"/>
</dbReference>
<dbReference type="InterPro" id="IPR008145">
    <property type="entry name" value="GK/Ca_channel_bsu"/>
</dbReference>
<dbReference type="PROSITE" id="PS00856">
    <property type="entry name" value="GUANYLATE_KINASE_1"/>
    <property type="match status" value="1"/>
</dbReference>
<gene>
    <name evidence="5" type="ORF">GFK26_18680</name>
</gene>
<keyword evidence="3" id="KW-0418">Kinase</keyword>
<dbReference type="AlphaFoldDB" id="A0A5Q0M7S1"/>
<evidence type="ECO:0000313" key="5">
    <source>
        <dbReference type="EMBL" id="QFZ84654.1"/>
    </source>
</evidence>
<keyword evidence="2" id="KW-0808">Transferase</keyword>
<dbReference type="PANTHER" id="PTHR23117:SF13">
    <property type="entry name" value="GUANYLATE KINASE"/>
    <property type="match status" value="1"/>
</dbReference>
<dbReference type="InterPro" id="IPR008144">
    <property type="entry name" value="Guanylate_kin-like_dom"/>
</dbReference>
<dbReference type="RefSeq" id="WP_153283277.1">
    <property type="nucleotide sequence ID" value="NZ_CP045644.1"/>
</dbReference>
<reference evidence="5 6" key="1">
    <citation type="submission" date="2019-10" db="EMBL/GenBank/DDBJ databases">
        <title>Complete genome sequence of Variovorax paradoxus 5C-2.</title>
        <authorList>
            <person name="Gogoleva N.E."/>
            <person name="Balkin A.S."/>
        </authorList>
    </citation>
    <scope>NUCLEOTIDE SEQUENCE [LARGE SCALE GENOMIC DNA]</scope>
    <source>
        <strain evidence="5 6">5C-2</strain>
    </source>
</reference>
<evidence type="ECO:0000256" key="1">
    <source>
        <dbReference type="ARBA" id="ARBA00005790"/>
    </source>
</evidence>
<dbReference type="SMART" id="SM00072">
    <property type="entry name" value="GuKc"/>
    <property type="match status" value="1"/>
</dbReference>
<dbReference type="SUPFAM" id="SSF52540">
    <property type="entry name" value="P-loop containing nucleoside triphosphate hydrolases"/>
    <property type="match status" value="1"/>
</dbReference>
<dbReference type="Gene3D" id="3.40.50.300">
    <property type="entry name" value="P-loop containing nucleotide triphosphate hydrolases"/>
    <property type="match status" value="1"/>
</dbReference>
<organism evidence="5 6">
    <name type="scientific">Variovorax paradoxus</name>
    <dbReference type="NCBI Taxonomy" id="34073"/>
    <lineage>
        <taxon>Bacteria</taxon>
        <taxon>Pseudomonadati</taxon>
        <taxon>Pseudomonadota</taxon>
        <taxon>Betaproteobacteria</taxon>
        <taxon>Burkholderiales</taxon>
        <taxon>Comamonadaceae</taxon>
        <taxon>Variovorax</taxon>
    </lineage>
</organism>
<sequence length="214" mass="23586">MIVTLTGPSCGGKSTLERALQERGYGRAISHTTREARSGEVCGEHYHFINNCTFDAMLARGDFIEIIDLGTRRYAMSSASLELAAQQGNVVIVVEPHGCAQIHDYCKAHNLPVMGVWIDCGPEEQAKRWLSRTVGELALPPAFSKGKLDASTERLGLMLGLESAWRDEALWFSGSKTHPHLYSYWITSKDIPAESLAEELDRVVSARNRHAATA</sequence>
<dbReference type="GO" id="GO:0005829">
    <property type="term" value="C:cytosol"/>
    <property type="evidence" value="ECO:0007669"/>
    <property type="project" value="TreeGrafter"/>
</dbReference>
<evidence type="ECO:0000256" key="3">
    <source>
        <dbReference type="ARBA" id="ARBA00022777"/>
    </source>
</evidence>
<evidence type="ECO:0000259" key="4">
    <source>
        <dbReference type="PROSITE" id="PS50052"/>
    </source>
</evidence>
<dbReference type="PANTHER" id="PTHR23117">
    <property type="entry name" value="GUANYLATE KINASE-RELATED"/>
    <property type="match status" value="1"/>
</dbReference>
<dbReference type="GO" id="GO:0004385">
    <property type="term" value="F:GMP kinase activity"/>
    <property type="evidence" value="ECO:0007669"/>
    <property type="project" value="TreeGrafter"/>
</dbReference>
<dbReference type="PROSITE" id="PS50052">
    <property type="entry name" value="GUANYLATE_KINASE_2"/>
    <property type="match status" value="1"/>
</dbReference>
<evidence type="ECO:0000256" key="2">
    <source>
        <dbReference type="ARBA" id="ARBA00022679"/>
    </source>
</evidence>
<accession>A0A5Q0M7S1</accession>
<evidence type="ECO:0000313" key="6">
    <source>
        <dbReference type="Proteomes" id="UP000326780"/>
    </source>
</evidence>
<proteinExistence type="inferred from homology"/>